<dbReference type="KEGG" id="ehx:EMIHUDRAFT_467966"/>
<dbReference type="PANTHER" id="PTHR45619">
    <property type="entry name" value="SERINE/THREONINE-PROTEIN PHOSPHATASE PP2A-RELATED"/>
    <property type="match status" value="1"/>
</dbReference>
<dbReference type="HOGENOM" id="CLU_004962_0_5_1"/>
<dbReference type="Gene3D" id="3.60.21.10">
    <property type="match status" value="3"/>
</dbReference>
<dbReference type="InterPro" id="IPR006186">
    <property type="entry name" value="Ser/Thr-sp_prot-phosphatase"/>
</dbReference>
<keyword evidence="2 4" id="KW-0378">Hydrolase</keyword>
<evidence type="ECO:0000259" key="7">
    <source>
        <dbReference type="PROSITE" id="PS00125"/>
    </source>
</evidence>
<keyword evidence="9" id="KW-1185">Reference proteome</keyword>
<dbReference type="eggNOG" id="KOG0373">
    <property type="taxonomic scope" value="Eukaryota"/>
</dbReference>
<dbReference type="InterPro" id="IPR029052">
    <property type="entry name" value="Metallo-depent_PP-like"/>
</dbReference>
<comment type="catalytic activity">
    <reaction evidence="4">
        <text>O-phospho-L-threonyl-[protein] + H2O = L-threonyl-[protein] + phosphate</text>
        <dbReference type="Rhea" id="RHEA:47004"/>
        <dbReference type="Rhea" id="RHEA-COMP:11060"/>
        <dbReference type="Rhea" id="RHEA-COMP:11605"/>
        <dbReference type="ChEBI" id="CHEBI:15377"/>
        <dbReference type="ChEBI" id="CHEBI:30013"/>
        <dbReference type="ChEBI" id="CHEBI:43474"/>
        <dbReference type="ChEBI" id="CHEBI:61977"/>
        <dbReference type="EC" id="3.1.3.16"/>
    </reaction>
</comment>
<protein>
    <recommendedName>
        <fullName evidence="4">Serine/threonine-protein phosphatase</fullName>
        <ecNumber evidence="4">3.1.3.16</ecNumber>
    </recommendedName>
</protein>
<dbReference type="GO" id="GO:0046872">
    <property type="term" value="F:metal ion binding"/>
    <property type="evidence" value="ECO:0007669"/>
    <property type="project" value="UniProtKB-KW"/>
</dbReference>
<proteinExistence type="inferred from homology"/>
<evidence type="ECO:0000313" key="9">
    <source>
        <dbReference type="Proteomes" id="UP000013827"/>
    </source>
</evidence>
<accession>A0A0D3KA77</accession>
<reference evidence="8" key="2">
    <citation type="submission" date="2024-10" db="UniProtKB">
        <authorList>
            <consortium name="EnsemblProtists"/>
        </authorList>
    </citation>
    <scope>IDENTIFICATION</scope>
</reference>
<dbReference type="Pfam" id="PF00149">
    <property type="entry name" value="Metallophos"/>
    <property type="match status" value="1"/>
</dbReference>
<sequence>MSLLLLVVVVLLLLVPMLLLARRGSMGGDLDRWIEDIKQCKLLPELDLKHLYVQELMLEESTVQPAPWYDMGQTRFAAFLLCPVHLFVCRRRGATWARGAVAPVTICGDIHGQPPRSASSCHGATSARPPRRLGRPSPAPPELIGACPETSYIFMGDFVDRGYNSARWPHRITLLRGNHESRQITQVYGFYDECQRKYGNTNPWRRVLCVHGGLSPEVRTIDQMRLIDRKQEIPHEGAFCDLMWSGPGHVLICPAGAFCDLMWSDPDDIDTWAVSPRGAGWLFGQKVTHEFNAINGLELICRAHQLVQEGYKYMFEESLVTVWSAPNYCYRCGNDACILALDDQLVRNFKIFKEVESTKAAGGGGQLSNVPYFL</sequence>
<evidence type="ECO:0000313" key="8">
    <source>
        <dbReference type="EnsemblProtists" id="EOD32662"/>
    </source>
</evidence>
<keyword evidence="6" id="KW-0732">Signal</keyword>
<evidence type="ECO:0000256" key="2">
    <source>
        <dbReference type="ARBA" id="ARBA00022801"/>
    </source>
</evidence>
<feature type="domain" description="Serine/threonine specific protein phosphatases" evidence="7">
    <location>
        <begin position="175"/>
        <end position="180"/>
    </location>
</feature>
<dbReference type="Proteomes" id="UP000013827">
    <property type="component" value="Unassembled WGS sequence"/>
</dbReference>
<evidence type="ECO:0000256" key="3">
    <source>
        <dbReference type="ARBA" id="ARBA00023211"/>
    </source>
</evidence>
<dbReference type="AlphaFoldDB" id="A0A0D3KA77"/>
<keyword evidence="1" id="KW-0479">Metal-binding</keyword>
<dbReference type="PRINTS" id="PR00114">
    <property type="entry name" value="STPHPHTASE"/>
</dbReference>
<dbReference type="InterPro" id="IPR004843">
    <property type="entry name" value="Calcineurin-like_PHP"/>
</dbReference>
<organism evidence="8 9">
    <name type="scientific">Emiliania huxleyi (strain CCMP1516)</name>
    <dbReference type="NCBI Taxonomy" id="280463"/>
    <lineage>
        <taxon>Eukaryota</taxon>
        <taxon>Haptista</taxon>
        <taxon>Haptophyta</taxon>
        <taxon>Prymnesiophyceae</taxon>
        <taxon>Isochrysidales</taxon>
        <taxon>Noelaerhabdaceae</taxon>
        <taxon>Emiliania</taxon>
    </lineage>
</organism>
<evidence type="ECO:0000256" key="5">
    <source>
        <dbReference type="SAM" id="MobiDB-lite"/>
    </source>
</evidence>
<dbReference type="PROSITE" id="PS00125">
    <property type="entry name" value="SER_THR_PHOSPHATASE"/>
    <property type="match status" value="1"/>
</dbReference>
<dbReference type="OMA" id="MCLKVKY"/>
<dbReference type="PaxDb" id="2903-EOD32662"/>
<name>A0A0D3KA77_EMIH1</name>
<dbReference type="RefSeq" id="XP_005785091.1">
    <property type="nucleotide sequence ID" value="XM_005785034.1"/>
</dbReference>
<dbReference type="SMART" id="SM00156">
    <property type="entry name" value="PP2Ac"/>
    <property type="match status" value="1"/>
</dbReference>
<evidence type="ECO:0000256" key="4">
    <source>
        <dbReference type="RuleBase" id="RU004273"/>
    </source>
</evidence>
<dbReference type="EnsemblProtists" id="EOD32662">
    <property type="protein sequence ID" value="EOD32662"/>
    <property type="gene ID" value="EMIHUDRAFT_467966"/>
</dbReference>
<feature type="signal peptide" evidence="6">
    <location>
        <begin position="1"/>
        <end position="21"/>
    </location>
</feature>
<dbReference type="EC" id="3.1.3.16" evidence="4"/>
<dbReference type="STRING" id="2903.R1DCK3"/>
<dbReference type="GeneID" id="17277935"/>
<feature type="chain" id="PRO_5044226548" description="Serine/threonine-protein phosphatase" evidence="6">
    <location>
        <begin position="22"/>
        <end position="374"/>
    </location>
</feature>
<comment type="similarity">
    <text evidence="4">Belongs to the PPP phosphatase family.</text>
</comment>
<feature type="region of interest" description="Disordered" evidence="5">
    <location>
        <begin position="114"/>
        <end position="140"/>
    </location>
</feature>
<keyword evidence="3" id="KW-0464">Manganese</keyword>
<reference evidence="9" key="1">
    <citation type="journal article" date="2013" name="Nature">
        <title>Pan genome of the phytoplankton Emiliania underpins its global distribution.</title>
        <authorList>
            <person name="Read B.A."/>
            <person name="Kegel J."/>
            <person name="Klute M.J."/>
            <person name="Kuo A."/>
            <person name="Lefebvre S.C."/>
            <person name="Maumus F."/>
            <person name="Mayer C."/>
            <person name="Miller J."/>
            <person name="Monier A."/>
            <person name="Salamov A."/>
            <person name="Young J."/>
            <person name="Aguilar M."/>
            <person name="Claverie J.M."/>
            <person name="Frickenhaus S."/>
            <person name="Gonzalez K."/>
            <person name="Herman E.K."/>
            <person name="Lin Y.C."/>
            <person name="Napier J."/>
            <person name="Ogata H."/>
            <person name="Sarno A.F."/>
            <person name="Shmutz J."/>
            <person name="Schroeder D."/>
            <person name="de Vargas C."/>
            <person name="Verret F."/>
            <person name="von Dassow P."/>
            <person name="Valentin K."/>
            <person name="Van de Peer Y."/>
            <person name="Wheeler G."/>
            <person name="Dacks J.B."/>
            <person name="Delwiche C.F."/>
            <person name="Dyhrman S.T."/>
            <person name="Glockner G."/>
            <person name="John U."/>
            <person name="Richards T."/>
            <person name="Worden A.Z."/>
            <person name="Zhang X."/>
            <person name="Grigoriev I.V."/>
            <person name="Allen A.E."/>
            <person name="Bidle K."/>
            <person name="Borodovsky M."/>
            <person name="Bowler C."/>
            <person name="Brownlee C."/>
            <person name="Cock J.M."/>
            <person name="Elias M."/>
            <person name="Gladyshev V.N."/>
            <person name="Groth M."/>
            <person name="Guda C."/>
            <person name="Hadaegh A."/>
            <person name="Iglesias-Rodriguez M.D."/>
            <person name="Jenkins J."/>
            <person name="Jones B.M."/>
            <person name="Lawson T."/>
            <person name="Leese F."/>
            <person name="Lindquist E."/>
            <person name="Lobanov A."/>
            <person name="Lomsadze A."/>
            <person name="Malik S.B."/>
            <person name="Marsh M.E."/>
            <person name="Mackinder L."/>
            <person name="Mock T."/>
            <person name="Mueller-Roeber B."/>
            <person name="Pagarete A."/>
            <person name="Parker M."/>
            <person name="Probert I."/>
            <person name="Quesneville H."/>
            <person name="Raines C."/>
            <person name="Rensing S.A."/>
            <person name="Riano-Pachon D.M."/>
            <person name="Richier S."/>
            <person name="Rokitta S."/>
            <person name="Shiraiwa Y."/>
            <person name="Soanes D.M."/>
            <person name="van der Giezen M."/>
            <person name="Wahlund T.M."/>
            <person name="Williams B."/>
            <person name="Wilson W."/>
            <person name="Wolfe G."/>
            <person name="Wurch L.L."/>
        </authorList>
    </citation>
    <scope>NUCLEOTIDE SEQUENCE</scope>
</reference>
<dbReference type="GO" id="GO:0004722">
    <property type="term" value="F:protein serine/threonine phosphatase activity"/>
    <property type="evidence" value="ECO:0007669"/>
    <property type="project" value="UniProtKB-EC"/>
</dbReference>
<evidence type="ECO:0000256" key="6">
    <source>
        <dbReference type="SAM" id="SignalP"/>
    </source>
</evidence>
<evidence type="ECO:0000256" key="1">
    <source>
        <dbReference type="ARBA" id="ARBA00022723"/>
    </source>
</evidence>
<dbReference type="SUPFAM" id="SSF56300">
    <property type="entry name" value="Metallo-dependent phosphatases"/>
    <property type="match status" value="2"/>
</dbReference>
<dbReference type="InterPro" id="IPR047129">
    <property type="entry name" value="PPA2-like"/>
</dbReference>